<accession>A0A1H0PXD6</accession>
<organism evidence="1 2">
    <name type="scientific">Pedococcus dokdonensis</name>
    <dbReference type="NCBI Taxonomy" id="443156"/>
    <lineage>
        <taxon>Bacteria</taxon>
        <taxon>Bacillati</taxon>
        <taxon>Actinomycetota</taxon>
        <taxon>Actinomycetes</taxon>
        <taxon>Micrococcales</taxon>
        <taxon>Intrasporangiaceae</taxon>
        <taxon>Pedococcus</taxon>
    </lineage>
</organism>
<reference evidence="2" key="1">
    <citation type="submission" date="2016-10" db="EMBL/GenBank/DDBJ databases">
        <authorList>
            <person name="Varghese N."/>
            <person name="Submissions S."/>
        </authorList>
    </citation>
    <scope>NUCLEOTIDE SEQUENCE [LARGE SCALE GENOMIC DNA]</scope>
    <source>
        <strain evidence="2">DSM 22329</strain>
    </source>
</reference>
<proteinExistence type="predicted"/>
<name>A0A1H0PXD6_9MICO</name>
<evidence type="ECO:0000313" key="2">
    <source>
        <dbReference type="Proteomes" id="UP000199077"/>
    </source>
</evidence>
<dbReference type="RefSeq" id="WP_157692929.1">
    <property type="nucleotide sequence ID" value="NZ_LT629711.1"/>
</dbReference>
<keyword evidence="2" id="KW-1185">Reference proteome</keyword>
<gene>
    <name evidence="1" type="ORF">SAMN04489867_1392</name>
</gene>
<dbReference type="EMBL" id="LT629711">
    <property type="protein sequence ID" value="SDP09119.1"/>
    <property type="molecule type" value="Genomic_DNA"/>
</dbReference>
<dbReference type="Proteomes" id="UP000199077">
    <property type="component" value="Chromosome I"/>
</dbReference>
<protein>
    <submittedName>
        <fullName evidence="1">Uncharacterized protein</fullName>
    </submittedName>
</protein>
<dbReference type="AlphaFoldDB" id="A0A1H0PXD6"/>
<evidence type="ECO:0000313" key="1">
    <source>
        <dbReference type="EMBL" id="SDP09119.1"/>
    </source>
</evidence>
<sequence>MESPVTVPHFLADIETARQALAEALREADVERQRNLALIAQAAGTIAHAEATWLRSSMGMG</sequence>